<evidence type="ECO:0000313" key="2">
    <source>
        <dbReference type="EMBL" id="SHE90613.1"/>
    </source>
</evidence>
<proteinExistence type="predicted"/>
<evidence type="ECO:0000313" key="3">
    <source>
        <dbReference type="Proteomes" id="UP000184406"/>
    </source>
</evidence>
<dbReference type="AlphaFoldDB" id="A0A1M4XB01"/>
<keyword evidence="3" id="KW-1185">Reference proteome</keyword>
<dbReference type="CDD" id="cd07302">
    <property type="entry name" value="CHD"/>
    <property type="match status" value="1"/>
</dbReference>
<feature type="domain" description="Guanylate cyclase" evidence="1">
    <location>
        <begin position="6"/>
        <end position="114"/>
    </location>
</feature>
<name>A0A1M4XB01_9FLAO</name>
<accession>A0A1M4XB01</accession>
<dbReference type="Proteomes" id="UP000184406">
    <property type="component" value="Unassembled WGS sequence"/>
</dbReference>
<dbReference type="GO" id="GO:0035556">
    <property type="term" value="P:intracellular signal transduction"/>
    <property type="evidence" value="ECO:0007669"/>
    <property type="project" value="InterPro"/>
</dbReference>
<dbReference type="OrthoDB" id="54411at2"/>
<dbReference type="GO" id="GO:0009190">
    <property type="term" value="P:cyclic nucleotide biosynthetic process"/>
    <property type="evidence" value="ECO:0007669"/>
    <property type="project" value="InterPro"/>
</dbReference>
<dbReference type="GO" id="GO:0004016">
    <property type="term" value="F:adenylate cyclase activity"/>
    <property type="evidence" value="ECO:0007669"/>
    <property type="project" value="UniProtKB-ARBA"/>
</dbReference>
<gene>
    <name evidence="2" type="ORF">SAMN03080594_1029</name>
</gene>
<dbReference type="InterPro" id="IPR029787">
    <property type="entry name" value="Nucleotide_cyclase"/>
</dbReference>
<dbReference type="SUPFAM" id="SSF55073">
    <property type="entry name" value="Nucleotide cyclase"/>
    <property type="match status" value="1"/>
</dbReference>
<organism evidence="2 3">
    <name type="scientific">Arenibacter palladensis</name>
    <dbReference type="NCBI Taxonomy" id="237373"/>
    <lineage>
        <taxon>Bacteria</taxon>
        <taxon>Pseudomonadati</taxon>
        <taxon>Bacteroidota</taxon>
        <taxon>Flavobacteriia</taxon>
        <taxon>Flavobacteriales</taxon>
        <taxon>Flavobacteriaceae</taxon>
        <taxon>Arenibacter</taxon>
    </lineage>
</organism>
<dbReference type="InterPro" id="IPR001054">
    <property type="entry name" value="A/G_cyclase"/>
</dbReference>
<dbReference type="Gene3D" id="3.30.70.1230">
    <property type="entry name" value="Nucleotide cyclase"/>
    <property type="match status" value="1"/>
</dbReference>
<protein>
    <submittedName>
        <fullName evidence="2">Adenylate and Guanylate cyclase catalytic domain-containing protein</fullName>
    </submittedName>
</protein>
<dbReference type="EMBL" id="FQUX01000002">
    <property type="protein sequence ID" value="SHE90613.1"/>
    <property type="molecule type" value="Genomic_DNA"/>
</dbReference>
<sequence>MEEDICILISDLSGYTALTETHGAVSAADLIDRYIAIVKDCLVGDTHIQERTGDELMIVSTSADFLLATAMNIINTTSKEHNFLLVHGGLHYGKVLKRHDSYFGSAINLTSRIAAKANPGTYWCSVEFIESLSDKPQSNLKSMGKHSFKNITGLVELYELSNENINSVFIDSVCRMLILDTNQAIKHPTRNDIYFCSSNCLDIYLRNQLSNMEVN</sequence>
<dbReference type="RefSeq" id="WP_143153135.1">
    <property type="nucleotide sequence ID" value="NZ_FQUX01000002.1"/>
</dbReference>
<dbReference type="Pfam" id="PF00211">
    <property type="entry name" value="Guanylate_cyc"/>
    <property type="match status" value="1"/>
</dbReference>
<reference evidence="3" key="1">
    <citation type="submission" date="2016-11" db="EMBL/GenBank/DDBJ databases">
        <authorList>
            <person name="Varghese N."/>
            <person name="Submissions S."/>
        </authorList>
    </citation>
    <scope>NUCLEOTIDE SEQUENCE [LARGE SCALE GENOMIC DNA]</scope>
    <source>
        <strain evidence="3">DSM 17539</strain>
    </source>
</reference>
<dbReference type="PROSITE" id="PS50125">
    <property type="entry name" value="GUANYLATE_CYCLASE_2"/>
    <property type="match status" value="1"/>
</dbReference>
<evidence type="ECO:0000259" key="1">
    <source>
        <dbReference type="PROSITE" id="PS50125"/>
    </source>
</evidence>